<keyword evidence="1" id="KW-0732">Signal</keyword>
<dbReference type="InterPro" id="IPR033786">
    <property type="entry name" value="TTHB210-like"/>
</dbReference>
<comment type="caution">
    <text evidence="3">The sequence shown here is derived from an EMBL/GenBank/DDBJ whole genome shotgun (WGS) entry which is preliminary data.</text>
</comment>
<evidence type="ECO:0000259" key="2">
    <source>
        <dbReference type="Pfam" id="PF18197"/>
    </source>
</evidence>
<dbReference type="Proteomes" id="UP001499915">
    <property type="component" value="Unassembled WGS sequence"/>
</dbReference>
<organism evidence="3 4">
    <name type="scientific">Marinobacterium maritimum</name>
    <dbReference type="NCBI Taxonomy" id="500162"/>
    <lineage>
        <taxon>Bacteria</taxon>
        <taxon>Pseudomonadati</taxon>
        <taxon>Pseudomonadota</taxon>
        <taxon>Gammaproteobacteria</taxon>
        <taxon>Oceanospirillales</taxon>
        <taxon>Oceanospirillaceae</taxon>
        <taxon>Marinobacterium</taxon>
    </lineage>
</organism>
<name>A0ABP3TF47_9GAMM</name>
<dbReference type="CDD" id="cd11669">
    <property type="entry name" value="TTHB210-like"/>
    <property type="match status" value="1"/>
</dbReference>
<dbReference type="InterPro" id="IPR040832">
    <property type="entry name" value="TTHB210-like_dom"/>
</dbReference>
<feature type="domain" description="TTHB210-like" evidence="2">
    <location>
        <begin position="59"/>
        <end position="112"/>
    </location>
</feature>
<dbReference type="RefSeq" id="WP_343806744.1">
    <property type="nucleotide sequence ID" value="NZ_BAAAET010000003.1"/>
</dbReference>
<reference evidence="4" key="1">
    <citation type="journal article" date="2019" name="Int. J. Syst. Evol. Microbiol.">
        <title>The Global Catalogue of Microorganisms (GCM) 10K type strain sequencing project: providing services to taxonomists for standard genome sequencing and annotation.</title>
        <authorList>
            <consortium name="The Broad Institute Genomics Platform"/>
            <consortium name="The Broad Institute Genome Sequencing Center for Infectious Disease"/>
            <person name="Wu L."/>
            <person name="Ma J."/>
        </authorList>
    </citation>
    <scope>NUCLEOTIDE SEQUENCE [LARGE SCALE GENOMIC DNA]</scope>
    <source>
        <strain evidence="4">JCM 15134</strain>
    </source>
</reference>
<feature type="signal peptide" evidence="1">
    <location>
        <begin position="1"/>
        <end position="30"/>
    </location>
</feature>
<evidence type="ECO:0000313" key="3">
    <source>
        <dbReference type="EMBL" id="GAA0697083.1"/>
    </source>
</evidence>
<dbReference type="Pfam" id="PF18197">
    <property type="entry name" value="TTHB210-like"/>
    <property type="match status" value="1"/>
</dbReference>
<dbReference type="EMBL" id="BAAAET010000003">
    <property type="protein sequence ID" value="GAA0697083.1"/>
    <property type="molecule type" value="Genomic_DNA"/>
</dbReference>
<evidence type="ECO:0000313" key="4">
    <source>
        <dbReference type="Proteomes" id="UP001499915"/>
    </source>
</evidence>
<proteinExistence type="predicted"/>
<protein>
    <submittedName>
        <fullName evidence="3">DUF5602 domain-containing protein</fullName>
    </submittedName>
</protein>
<accession>A0ABP3TF47</accession>
<sequence length="266" mass="29764">MSLLFSYWLKRPRFGLLTVFLITLSGCAMQAQQDVLAGTYLGPPVAIGQGQAATFVTLDARGQAQTLGIRMSEAALSGLPAEGDPPHGAKEYTLHLPTEAKGTGYDHVTLDWNPRGHIPEGVYDVPHFDFHFYMVDEHLREGITATGEDLAIAHTVPPANEMPADYVLPPGTEVAKMGAHAIDPSSDEFNQKPFTYTFIYGYYDGRMIFMEPMVSLEYLRSRPEMFVKVKQPEVYVQKVHYPTRFGVRYYAGEQHYEITLEGLVPR</sequence>
<gene>
    <name evidence="3" type="ORF">GCM10009104_26560</name>
</gene>
<keyword evidence="4" id="KW-1185">Reference proteome</keyword>
<evidence type="ECO:0000256" key="1">
    <source>
        <dbReference type="SAM" id="SignalP"/>
    </source>
</evidence>
<feature type="chain" id="PRO_5047201058" evidence="1">
    <location>
        <begin position="31"/>
        <end position="266"/>
    </location>
</feature>